<dbReference type="AlphaFoldDB" id="A0AA36HXL5"/>
<protein>
    <submittedName>
        <fullName evidence="1">Uncharacterized protein</fullName>
    </submittedName>
</protein>
<dbReference type="Proteomes" id="UP001178507">
    <property type="component" value="Unassembled WGS sequence"/>
</dbReference>
<proteinExistence type="predicted"/>
<reference evidence="1" key="1">
    <citation type="submission" date="2023-08" db="EMBL/GenBank/DDBJ databases">
        <authorList>
            <person name="Chen Y."/>
            <person name="Shah S."/>
            <person name="Dougan E. K."/>
            <person name="Thang M."/>
            <person name="Chan C."/>
        </authorList>
    </citation>
    <scope>NUCLEOTIDE SEQUENCE</scope>
</reference>
<evidence type="ECO:0000313" key="1">
    <source>
        <dbReference type="EMBL" id="CAJ1376023.1"/>
    </source>
</evidence>
<name>A0AA36HXL5_9DINO</name>
<gene>
    <name evidence="1" type="ORF">EVOR1521_LOCUS5188</name>
</gene>
<comment type="caution">
    <text evidence="1">The sequence shown here is derived from an EMBL/GenBank/DDBJ whole genome shotgun (WGS) entry which is preliminary data.</text>
</comment>
<dbReference type="EMBL" id="CAUJNA010000358">
    <property type="protein sequence ID" value="CAJ1376023.1"/>
    <property type="molecule type" value="Genomic_DNA"/>
</dbReference>
<evidence type="ECO:0000313" key="2">
    <source>
        <dbReference type="Proteomes" id="UP001178507"/>
    </source>
</evidence>
<sequence length="590" mass="65971">MEGASKCWSSKLNPLRCCLGTTWGAVQEQVDACWTQERTFASCCLSERMLMRSELWAWKNNFFSCGCNISQDVRSRHAFCRLRDMLAPDARPECMTYSYTYILELVTEFGRLFRVNTPLLQSKDLALCVPGMFIIMLTDLLARMPYEKNLTQLTSFHYVNHVFPYALKATSELAAAGWNVIPVWQSVKAMAHDLRYGGTEPIPGTAAEDCAQLLPDLLGEVKRGAVEQDAFQLRRAAAAVPPAWRLHQWGSSCSRCCLVPASLALAGLGSLRNKERLDRAVHFMAQAAQGDWVTLLLWSPWPVLEILETFLPWRQRVIGLVTVQTMDQESSCFGQTVSQVPPVKPKAATSRRAAVVLRGRSFFWRRGGEHLNLPESVPEQLLAARSHMSKVVKPLEALGYEVSIYGATYETAFLQRLEAEYQPKLAANFSRLPLPGSQRQGVEAALNLVPSDSALVVLLRFDLVLKRSLGPFLAAWPRQEFLAPFWCELSKISLLEGGSLCVSDVLQIFPGHELARVQQALGAMESPHGHAHFHDWLQLLVEQGVLPNQVGVLVPGRFIADPGAQWNPLYDFANRDRRSPPPGINRGNWT</sequence>
<accession>A0AA36HXL5</accession>
<organism evidence="1 2">
    <name type="scientific">Effrenium voratum</name>
    <dbReference type="NCBI Taxonomy" id="2562239"/>
    <lineage>
        <taxon>Eukaryota</taxon>
        <taxon>Sar</taxon>
        <taxon>Alveolata</taxon>
        <taxon>Dinophyceae</taxon>
        <taxon>Suessiales</taxon>
        <taxon>Symbiodiniaceae</taxon>
        <taxon>Effrenium</taxon>
    </lineage>
</organism>
<keyword evidence="2" id="KW-1185">Reference proteome</keyword>